<comment type="function">
    <text evidence="10">The central subunit of the protein translocation channel SecYEG. Consists of two halves formed by TMs 1-5 and 6-10. These two domains form a lateral gate at the front which open onto the bilayer between TMs 2 and 7, and are clamped together by SecE at the back. The channel is closed by both a pore ring composed of hydrophobic SecY resides and a short helix (helix 2A) on the extracellular side of the membrane which forms a plug. The plug probably moves laterally to allow the channel to open. The ring and the pore may move independently.</text>
</comment>
<feature type="transmembrane region" description="Helical" evidence="10">
    <location>
        <begin position="18"/>
        <end position="36"/>
    </location>
</feature>
<feature type="transmembrane region" description="Helical" evidence="10">
    <location>
        <begin position="121"/>
        <end position="142"/>
    </location>
</feature>
<comment type="caution">
    <text evidence="12">The sequence shown here is derived from an EMBL/GenBank/DDBJ whole genome shotgun (WGS) entry which is preliminary data.</text>
</comment>
<keyword evidence="7 10" id="KW-0811">Translocation</keyword>
<dbReference type="InterPro" id="IPR002208">
    <property type="entry name" value="SecY/SEC61-alpha"/>
</dbReference>
<dbReference type="EMBL" id="JACHVC010000012">
    <property type="protein sequence ID" value="MBC2606388.1"/>
    <property type="molecule type" value="Genomic_DNA"/>
</dbReference>
<feature type="transmembrane region" description="Helical" evidence="10">
    <location>
        <begin position="162"/>
        <end position="182"/>
    </location>
</feature>
<evidence type="ECO:0000256" key="5">
    <source>
        <dbReference type="ARBA" id="ARBA00022927"/>
    </source>
</evidence>
<organism evidence="12 13">
    <name type="scientific">Pelagicoccus albus</name>
    <dbReference type="NCBI Taxonomy" id="415222"/>
    <lineage>
        <taxon>Bacteria</taxon>
        <taxon>Pseudomonadati</taxon>
        <taxon>Verrucomicrobiota</taxon>
        <taxon>Opitutia</taxon>
        <taxon>Puniceicoccales</taxon>
        <taxon>Pelagicoccaceae</taxon>
        <taxon>Pelagicoccus</taxon>
    </lineage>
</organism>
<feature type="transmembrane region" description="Helical" evidence="10">
    <location>
        <begin position="189"/>
        <end position="208"/>
    </location>
</feature>
<comment type="similarity">
    <text evidence="2 10 11">Belongs to the SecY/SEC61-alpha family.</text>
</comment>
<dbReference type="SUPFAM" id="SSF103491">
    <property type="entry name" value="Preprotein translocase SecY subunit"/>
    <property type="match status" value="1"/>
</dbReference>
<dbReference type="RefSeq" id="WP_185660268.1">
    <property type="nucleotide sequence ID" value="NZ_CAWPOO010000012.1"/>
</dbReference>
<keyword evidence="4 10" id="KW-0812">Transmembrane</keyword>
<dbReference type="GO" id="GO:0043952">
    <property type="term" value="P:protein transport by the Sec complex"/>
    <property type="evidence" value="ECO:0007669"/>
    <property type="project" value="UniProtKB-UniRule"/>
</dbReference>
<comment type="subcellular location">
    <subcellularLocation>
        <location evidence="10">Cell membrane</location>
        <topology evidence="10">Multi-pass membrane protein</topology>
    </subcellularLocation>
    <subcellularLocation>
        <location evidence="1">Membrane</location>
        <topology evidence="1">Multi-pass membrane protein</topology>
    </subcellularLocation>
</comment>
<feature type="transmembrane region" description="Helical" evidence="10">
    <location>
        <begin position="413"/>
        <end position="433"/>
    </location>
</feature>
<evidence type="ECO:0000256" key="7">
    <source>
        <dbReference type="ARBA" id="ARBA00023010"/>
    </source>
</evidence>
<dbReference type="GO" id="GO:0005886">
    <property type="term" value="C:plasma membrane"/>
    <property type="evidence" value="ECO:0007669"/>
    <property type="project" value="UniProtKB-SubCell"/>
</dbReference>
<dbReference type="PROSITE" id="PS00756">
    <property type="entry name" value="SECY_2"/>
    <property type="match status" value="1"/>
</dbReference>
<evidence type="ECO:0000256" key="4">
    <source>
        <dbReference type="ARBA" id="ARBA00022692"/>
    </source>
</evidence>
<evidence type="ECO:0000313" key="13">
    <source>
        <dbReference type="Proteomes" id="UP000526501"/>
    </source>
</evidence>
<dbReference type="NCBIfam" id="TIGR00967">
    <property type="entry name" value="3a0501s007"/>
    <property type="match status" value="1"/>
</dbReference>
<dbReference type="Proteomes" id="UP000526501">
    <property type="component" value="Unassembled WGS sequence"/>
</dbReference>
<comment type="caution">
    <text evidence="10">Lacks conserved residue(s) required for the propagation of feature annotation.</text>
</comment>
<keyword evidence="8 10" id="KW-0472">Membrane</keyword>
<dbReference type="Pfam" id="PF00344">
    <property type="entry name" value="SecY"/>
    <property type="match status" value="1"/>
</dbReference>
<dbReference type="InterPro" id="IPR026593">
    <property type="entry name" value="SecY"/>
</dbReference>
<feature type="transmembrane region" description="Helical" evidence="10">
    <location>
        <begin position="385"/>
        <end position="407"/>
    </location>
</feature>
<dbReference type="AlphaFoldDB" id="A0A7X1B8K2"/>
<name>A0A7X1B8K2_9BACT</name>
<evidence type="ECO:0000256" key="2">
    <source>
        <dbReference type="ARBA" id="ARBA00005751"/>
    </source>
</evidence>
<accession>A0A7X1B8K2</accession>
<evidence type="ECO:0000256" key="8">
    <source>
        <dbReference type="ARBA" id="ARBA00023136"/>
    </source>
</evidence>
<keyword evidence="6 10" id="KW-1133">Transmembrane helix</keyword>
<keyword evidence="5 10" id="KW-0653">Protein transport</keyword>
<keyword evidence="3 10" id="KW-0813">Transport</keyword>
<sequence>MLSAFTNCLKIPELRQKIFLMLSLLFIARIGANIPLPGLDMKPLQDYFADQTATGGGSLVGLYNMFTGGAFLRGAVFALGIMPYISASIIFQLMGAVFPALARLQQEGESGREKLSQYTRYATVVICAVQAVLLILGLQNPGTLFPGFSGDTYGQIVIVNKFWFLVSSTVFLTAGTVLLMWIGEQITKLGIGNGISILITIGIISDLPGAAKATYDLFFGPVGVQKLVFGHGILMAGLLVLVTAGLVAVIQAMRKIPVQYAKRVVGRKVYGGQSSFMPLKVNYAGVMPVIFASALLSFPQQIISQIGASLNLPWMVDAANFLVRGSTTYYVIFGLMILFFSYFWVSVMFRPIQIADDLKKYGGYVPGVRPGQPTAKFLDFVMTRLTLAGAIFLTIITVFPDVLLFLYEIPMRVAIFFGGTGMLITVGVALDTMKQIETHLLQRHYDGFLKKGRIRGRNQAKGSDAALTGATELKNVGALYAAVLAIFLVGLAAYFIQIATN</sequence>
<dbReference type="Gene3D" id="1.10.3370.10">
    <property type="entry name" value="SecY subunit domain"/>
    <property type="match status" value="1"/>
</dbReference>
<feature type="transmembrane region" description="Helical" evidence="10">
    <location>
        <begin position="75"/>
        <end position="101"/>
    </location>
</feature>
<dbReference type="PANTHER" id="PTHR10906">
    <property type="entry name" value="SECY/SEC61-ALPHA FAMILY MEMBER"/>
    <property type="match status" value="1"/>
</dbReference>
<keyword evidence="10" id="KW-1003">Cell membrane</keyword>
<evidence type="ECO:0000313" key="12">
    <source>
        <dbReference type="EMBL" id="MBC2606388.1"/>
    </source>
</evidence>
<evidence type="ECO:0000256" key="3">
    <source>
        <dbReference type="ARBA" id="ARBA00022448"/>
    </source>
</evidence>
<feature type="transmembrane region" description="Helical" evidence="10">
    <location>
        <begin position="228"/>
        <end position="253"/>
    </location>
</feature>
<reference evidence="12 13" key="1">
    <citation type="submission" date="2020-07" db="EMBL/GenBank/DDBJ databases">
        <authorList>
            <person name="Feng X."/>
        </authorList>
    </citation>
    <scope>NUCLEOTIDE SEQUENCE [LARGE SCALE GENOMIC DNA]</scope>
    <source>
        <strain evidence="12 13">JCM23202</strain>
    </source>
</reference>
<feature type="transmembrane region" description="Helical" evidence="10">
    <location>
        <begin position="283"/>
        <end position="308"/>
    </location>
</feature>
<dbReference type="PIRSF" id="PIRSF004557">
    <property type="entry name" value="SecY"/>
    <property type="match status" value="1"/>
</dbReference>
<dbReference type="PRINTS" id="PR00303">
    <property type="entry name" value="SECYTRNLCASE"/>
</dbReference>
<feature type="transmembrane region" description="Helical" evidence="10">
    <location>
        <begin position="477"/>
        <end position="496"/>
    </location>
</feature>
<dbReference type="GO" id="GO:0006605">
    <property type="term" value="P:protein targeting"/>
    <property type="evidence" value="ECO:0007669"/>
    <property type="project" value="UniProtKB-UniRule"/>
</dbReference>
<keyword evidence="13" id="KW-1185">Reference proteome</keyword>
<dbReference type="GO" id="GO:0065002">
    <property type="term" value="P:intracellular protein transmembrane transport"/>
    <property type="evidence" value="ECO:0007669"/>
    <property type="project" value="UniProtKB-UniRule"/>
</dbReference>
<comment type="subunit">
    <text evidence="10">Component of the Sec protein translocase complex. Heterotrimer consisting of SecY, SecE and SecG subunits. The heterotrimers can form oligomers, although 1 heterotrimer is thought to be able to translocate proteins. Interacts with the ribosome. Interacts with SecDF, and other proteins may be involved. Interacts with SecA.</text>
</comment>
<dbReference type="FunFam" id="1.10.3370.10:FF:000001">
    <property type="entry name" value="Preprotein translocase subunit SecY"/>
    <property type="match status" value="1"/>
</dbReference>
<dbReference type="HAMAP" id="MF_01465">
    <property type="entry name" value="SecY"/>
    <property type="match status" value="1"/>
</dbReference>
<protein>
    <recommendedName>
        <fullName evidence="9 10">Protein translocase subunit SecY</fullName>
    </recommendedName>
</protein>
<evidence type="ECO:0000256" key="11">
    <source>
        <dbReference type="RuleBase" id="RU004349"/>
    </source>
</evidence>
<evidence type="ECO:0000256" key="6">
    <source>
        <dbReference type="ARBA" id="ARBA00022989"/>
    </source>
</evidence>
<evidence type="ECO:0000256" key="9">
    <source>
        <dbReference type="ARBA" id="ARBA00039733"/>
    </source>
</evidence>
<evidence type="ECO:0000256" key="1">
    <source>
        <dbReference type="ARBA" id="ARBA00004141"/>
    </source>
</evidence>
<proteinExistence type="inferred from homology"/>
<gene>
    <name evidence="10 12" type="primary">secY</name>
    <name evidence="12" type="ORF">H5P27_10055</name>
</gene>
<evidence type="ECO:0000256" key="10">
    <source>
        <dbReference type="HAMAP-Rule" id="MF_01465"/>
    </source>
</evidence>
<dbReference type="InterPro" id="IPR023201">
    <property type="entry name" value="SecY_dom_sf"/>
</dbReference>
<feature type="transmembrane region" description="Helical" evidence="10">
    <location>
        <begin position="328"/>
        <end position="349"/>
    </location>
</feature>
<dbReference type="InterPro" id="IPR030659">
    <property type="entry name" value="SecY_CS"/>
</dbReference>